<dbReference type="GO" id="GO:0019693">
    <property type="term" value="P:ribose phosphate metabolic process"/>
    <property type="evidence" value="ECO:0007669"/>
    <property type="project" value="TreeGrafter"/>
</dbReference>
<evidence type="ECO:0000256" key="2">
    <source>
        <dbReference type="ARBA" id="ARBA00001946"/>
    </source>
</evidence>
<dbReference type="Gene3D" id="3.90.79.10">
    <property type="entry name" value="Nucleoside Triphosphate Pyrophosphohydrolase"/>
    <property type="match status" value="1"/>
</dbReference>
<dbReference type="EMBL" id="CYHE01000003">
    <property type="protein sequence ID" value="CUA94396.1"/>
    <property type="molecule type" value="Genomic_DNA"/>
</dbReference>
<comment type="similarity">
    <text evidence="3">Belongs to the Nudix hydrolase family. NudK subfamily.</text>
</comment>
<dbReference type="PANTHER" id="PTHR11839">
    <property type="entry name" value="UDP/ADP-SUGAR PYROPHOSPHATASE"/>
    <property type="match status" value="1"/>
</dbReference>
<dbReference type="SUPFAM" id="SSF55811">
    <property type="entry name" value="Nudix"/>
    <property type="match status" value="1"/>
</dbReference>
<comment type="catalytic activity">
    <reaction evidence="1">
        <text>GDP-alpha-D-mannose + H2O = alpha-D-mannose 1-phosphate + GMP + 2 H(+)</text>
        <dbReference type="Rhea" id="RHEA:27978"/>
        <dbReference type="ChEBI" id="CHEBI:15377"/>
        <dbReference type="ChEBI" id="CHEBI:15378"/>
        <dbReference type="ChEBI" id="CHEBI:57527"/>
        <dbReference type="ChEBI" id="CHEBI:58115"/>
        <dbReference type="ChEBI" id="CHEBI:58409"/>
    </reaction>
</comment>
<feature type="short sequence motif" description="Nudix box" evidence="10">
    <location>
        <begin position="94"/>
        <end position="116"/>
    </location>
</feature>
<accession>A0A0K6HU77</accession>
<dbReference type="RefSeq" id="WP_055454986.1">
    <property type="nucleotide sequence ID" value="NZ_CYHE01000003.1"/>
</dbReference>
<dbReference type="InterPro" id="IPR000086">
    <property type="entry name" value="NUDIX_hydrolase_dom"/>
</dbReference>
<dbReference type="InterPro" id="IPR004385">
    <property type="entry name" value="NDP_pyrophosphatase"/>
</dbReference>
<comment type="cofactor">
    <cofactor evidence="2 9">
        <name>Mg(2+)</name>
        <dbReference type="ChEBI" id="CHEBI:18420"/>
    </cofactor>
</comment>
<dbReference type="GO" id="GO:0005829">
    <property type="term" value="C:cytosol"/>
    <property type="evidence" value="ECO:0007669"/>
    <property type="project" value="TreeGrafter"/>
</dbReference>
<evidence type="ECO:0000256" key="3">
    <source>
        <dbReference type="ARBA" id="ARBA00007275"/>
    </source>
</evidence>
<dbReference type="PROSITE" id="PS00893">
    <property type="entry name" value="NUDIX_BOX"/>
    <property type="match status" value="1"/>
</dbReference>
<evidence type="ECO:0000256" key="8">
    <source>
        <dbReference type="ARBA" id="ARBA00032272"/>
    </source>
</evidence>
<feature type="binding site" evidence="9">
    <location>
        <position position="113"/>
    </location>
    <ligand>
        <name>Mg(2+)</name>
        <dbReference type="ChEBI" id="CHEBI:18420"/>
        <label>1</label>
    </ligand>
</feature>
<dbReference type="PANTHER" id="PTHR11839:SF18">
    <property type="entry name" value="NUDIX HYDROLASE DOMAIN-CONTAINING PROTEIN"/>
    <property type="match status" value="1"/>
</dbReference>
<evidence type="ECO:0000256" key="6">
    <source>
        <dbReference type="ARBA" id="ARBA00022801"/>
    </source>
</evidence>
<protein>
    <recommendedName>
        <fullName evidence="5">GDP-mannose pyrophosphatase</fullName>
    </recommendedName>
    <alternativeName>
        <fullName evidence="7">GDP-mannose hydrolase</fullName>
    </alternativeName>
    <alternativeName>
        <fullName evidence="8">GDPMK</fullName>
    </alternativeName>
</protein>
<sequence>MNSEDDAARRKRISVRARRMVYEGRCTVEEITVDQARSDGGQQTIVREVVRYGRNVVAILPVDRTRKCLLLCRQLRVPVMADQDDPFPWEVCAGRLEEGEDVLDGARRELMEEFGVEAQGLKLACSSYSSPGILGSRVDHFLCEYSGSEREGGGGLVEEGEDITVHELTCAQAAALWRQGAIRDAKALILLQHLMLTEPELFSGAD</sequence>
<evidence type="ECO:0000256" key="9">
    <source>
        <dbReference type="PIRSR" id="PIRSR604385-2"/>
    </source>
</evidence>
<evidence type="ECO:0000256" key="5">
    <source>
        <dbReference type="ARBA" id="ARBA00016377"/>
    </source>
</evidence>
<feature type="binding site" evidence="9">
    <location>
        <position position="93"/>
    </location>
    <ligand>
        <name>Mg(2+)</name>
        <dbReference type="ChEBI" id="CHEBI:18420"/>
        <label>1</label>
    </ligand>
</feature>
<evidence type="ECO:0000259" key="11">
    <source>
        <dbReference type="PROSITE" id="PS51462"/>
    </source>
</evidence>
<dbReference type="GO" id="GO:0046872">
    <property type="term" value="F:metal ion binding"/>
    <property type="evidence" value="ECO:0007669"/>
    <property type="project" value="UniProtKB-KW"/>
</dbReference>
<dbReference type="GO" id="GO:0006753">
    <property type="term" value="P:nucleoside phosphate metabolic process"/>
    <property type="evidence" value="ECO:0007669"/>
    <property type="project" value="TreeGrafter"/>
</dbReference>
<dbReference type="Pfam" id="PF00293">
    <property type="entry name" value="NUDIX"/>
    <property type="match status" value="1"/>
</dbReference>
<feature type="binding site" evidence="9">
    <location>
        <position position="161"/>
    </location>
    <ligand>
        <name>Mg(2+)</name>
        <dbReference type="ChEBI" id="CHEBI:18420"/>
        <label>1</label>
    </ligand>
</feature>
<dbReference type="Proteomes" id="UP000183900">
    <property type="component" value="Unassembled WGS sequence"/>
</dbReference>
<evidence type="ECO:0000256" key="4">
    <source>
        <dbReference type="ARBA" id="ARBA00011738"/>
    </source>
</evidence>
<feature type="domain" description="Nudix hydrolase" evidence="11">
    <location>
        <begin position="52"/>
        <end position="186"/>
    </location>
</feature>
<evidence type="ECO:0000313" key="13">
    <source>
        <dbReference type="Proteomes" id="UP000183900"/>
    </source>
</evidence>
<feature type="binding site" evidence="9">
    <location>
        <position position="109"/>
    </location>
    <ligand>
        <name>Mg(2+)</name>
        <dbReference type="ChEBI" id="CHEBI:18420"/>
        <label>1</label>
    </ligand>
</feature>
<dbReference type="InterPro" id="IPR020084">
    <property type="entry name" value="NUDIX_hydrolase_CS"/>
</dbReference>
<evidence type="ECO:0000256" key="10">
    <source>
        <dbReference type="PIRSR" id="PIRSR604385-3"/>
    </source>
</evidence>
<organism evidence="12 13">
    <name type="scientific">Pannonibacter indicus</name>
    <dbReference type="NCBI Taxonomy" id="466044"/>
    <lineage>
        <taxon>Bacteria</taxon>
        <taxon>Pseudomonadati</taxon>
        <taxon>Pseudomonadota</taxon>
        <taxon>Alphaproteobacteria</taxon>
        <taxon>Hyphomicrobiales</taxon>
        <taxon>Stappiaceae</taxon>
        <taxon>Pannonibacter</taxon>
    </lineage>
</organism>
<proteinExistence type="inferred from homology"/>
<gene>
    <name evidence="12" type="ORF">Ga0061067_103159</name>
</gene>
<dbReference type="NCBIfam" id="TIGR00052">
    <property type="entry name" value="nudix-type nucleoside diphosphatase, YffH/AdpP family"/>
    <property type="match status" value="1"/>
</dbReference>
<keyword evidence="9" id="KW-0460">Magnesium</keyword>
<dbReference type="AlphaFoldDB" id="A0A0K6HU77"/>
<evidence type="ECO:0000313" key="12">
    <source>
        <dbReference type="EMBL" id="CUA94396.1"/>
    </source>
</evidence>
<dbReference type="PROSITE" id="PS51462">
    <property type="entry name" value="NUDIX"/>
    <property type="match status" value="1"/>
</dbReference>
<keyword evidence="9" id="KW-0479">Metal-binding</keyword>
<keyword evidence="6" id="KW-0378">Hydrolase</keyword>
<evidence type="ECO:0000256" key="1">
    <source>
        <dbReference type="ARBA" id="ARBA00000847"/>
    </source>
</evidence>
<dbReference type="GO" id="GO:0016818">
    <property type="term" value="F:hydrolase activity, acting on acid anhydrides, in phosphorus-containing anhydrides"/>
    <property type="evidence" value="ECO:0007669"/>
    <property type="project" value="InterPro"/>
</dbReference>
<dbReference type="OrthoDB" id="5292471at2"/>
<reference evidence="13" key="1">
    <citation type="submission" date="2015-08" db="EMBL/GenBank/DDBJ databases">
        <authorList>
            <person name="Varghese N."/>
        </authorList>
    </citation>
    <scope>NUCLEOTIDE SEQUENCE [LARGE SCALE GENOMIC DNA]</scope>
    <source>
        <strain evidence="13">DSM 23407</strain>
    </source>
</reference>
<comment type="subunit">
    <text evidence="4">Homodimer.</text>
</comment>
<name>A0A0K6HU77_9HYPH</name>
<keyword evidence="13" id="KW-1185">Reference proteome</keyword>
<dbReference type="InterPro" id="IPR015797">
    <property type="entry name" value="NUDIX_hydrolase-like_dom_sf"/>
</dbReference>
<evidence type="ECO:0000256" key="7">
    <source>
        <dbReference type="ARBA" id="ARBA00032162"/>
    </source>
</evidence>